<evidence type="ECO:0000256" key="1">
    <source>
        <dbReference type="SAM" id="MobiDB-lite"/>
    </source>
</evidence>
<dbReference type="EMBL" id="LUUK01000053">
    <property type="protein sequence ID" value="OAI23867.1"/>
    <property type="molecule type" value="Genomic_DNA"/>
</dbReference>
<sequence length="166" mass="18421">MNRVRSGKAGPGDRLPLLGFILRGFDKLLSLPRLAEHYKPVAGLASHRFSIRPAGRAFGVFAMTDHRFEGLRATQASFPRSCRTCGRVYNSAEDFLAQTVDLPAGNTGLREMLDDDDQAVVAVFRNCVCGSTLMDEFQSRRDDSPEGRARRAEFARREQPDDDAAD</sequence>
<reference evidence="3" key="1">
    <citation type="submission" date="2016-03" db="EMBL/GenBank/DDBJ databases">
        <authorList>
            <person name="Heylen K."/>
            <person name="De Vos P."/>
            <person name="Vekeman B."/>
        </authorList>
    </citation>
    <scope>NUCLEOTIDE SEQUENCE [LARGE SCALE GENOMIC DNA]</scope>
    <source>
        <strain evidence="3">R-45383</strain>
    </source>
</reference>
<dbReference type="AlphaFoldDB" id="A0A177P0N6"/>
<evidence type="ECO:0000313" key="2">
    <source>
        <dbReference type="EMBL" id="OAI23867.1"/>
    </source>
</evidence>
<evidence type="ECO:0000313" key="3">
    <source>
        <dbReference type="Proteomes" id="UP000077628"/>
    </source>
</evidence>
<comment type="caution">
    <text evidence="2">The sequence shown here is derived from an EMBL/GenBank/DDBJ whole genome shotgun (WGS) entry which is preliminary data.</text>
</comment>
<accession>A0A177P0N6</accession>
<dbReference type="STRING" id="702114.A1355_21120"/>
<feature type="region of interest" description="Disordered" evidence="1">
    <location>
        <begin position="138"/>
        <end position="166"/>
    </location>
</feature>
<feature type="compositionally biased region" description="Basic and acidic residues" evidence="1">
    <location>
        <begin position="138"/>
        <end position="159"/>
    </location>
</feature>
<name>A0A177P0N6_9GAMM</name>
<dbReference type="Proteomes" id="UP000077628">
    <property type="component" value="Unassembled WGS sequence"/>
</dbReference>
<proteinExistence type="predicted"/>
<organism evidence="2 3">
    <name type="scientific">Methylomonas koyamae</name>
    <dbReference type="NCBI Taxonomy" id="702114"/>
    <lineage>
        <taxon>Bacteria</taxon>
        <taxon>Pseudomonadati</taxon>
        <taxon>Pseudomonadota</taxon>
        <taxon>Gammaproteobacteria</taxon>
        <taxon>Methylococcales</taxon>
        <taxon>Methylococcaceae</taxon>
        <taxon>Methylomonas</taxon>
    </lineage>
</organism>
<gene>
    <name evidence="2" type="ORF">A1355_21120</name>
</gene>
<keyword evidence="3" id="KW-1185">Reference proteome</keyword>
<protein>
    <submittedName>
        <fullName evidence="2">Uncharacterized protein</fullName>
    </submittedName>
</protein>